<dbReference type="Gene3D" id="3.40.50.720">
    <property type="entry name" value="NAD(P)-binding Rossmann-like Domain"/>
    <property type="match status" value="1"/>
</dbReference>
<evidence type="ECO:0000256" key="2">
    <source>
        <dbReference type="ARBA" id="ARBA00023002"/>
    </source>
</evidence>
<dbReference type="PANTHER" id="PTHR24321:SF8">
    <property type="entry name" value="ESTRADIOL 17-BETA-DEHYDROGENASE 8-RELATED"/>
    <property type="match status" value="1"/>
</dbReference>
<dbReference type="InterPro" id="IPR020904">
    <property type="entry name" value="Sc_DH/Rdtase_CS"/>
</dbReference>
<keyword evidence="2" id="KW-0560">Oxidoreductase</keyword>
<sequence>MRARLDGAVVAVTGAAGGMGKSHCVRMAEEGADIVALDLAGTDLDSVVDAVSRTGRRCVSAVADVCDRAAMAEAMASAAGTLGPLTAVVANAGVYDTPGPAWTVATADWQRALDVNVTGAWNTVSAAAPHLADGGSVVIIASTAGTRAIATAAPYSAAKHAVIGLARTLANELGARGIRVNTVQPGSVRTPMIINPQVFARLCPDIAEPTEADAAAVLAARNILPVPWVDPVDVSNAVVFLVSDESRYMTGTCVPVDAGLTEKV</sequence>
<keyword evidence="4" id="KW-1185">Reference proteome</keyword>
<dbReference type="InterPro" id="IPR002347">
    <property type="entry name" value="SDR_fam"/>
</dbReference>
<dbReference type="CDD" id="cd05233">
    <property type="entry name" value="SDR_c"/>
    <property type="match status" value="1"/>
</dbReference>
<dbReference type="Proteomes" id="UP001336020">
    <property type="component" value="Unassembled WGS sequence"/>
</dbReference>
<dbReference type="RefSeq" id="WP_330133524.1">
    <property type="nucleotide sequence ID" value="NZ_JAUTXY010000004.1"/>
</dbReference>
<evidence type="ECO:0000256" key="1">
    <source>
        <dbReference type="ARBA" id="ARBA00006484"/>
    </source>
</evidence>
<dbReference type="EMBL" id="JAUTXY010000004">
    <property type="protein sequence ID" value="MEE2058307.1"/>
    <property type="molecule type" value="Genomic_DNA"/>
</dbReference>
<dbReference type="PROSITE" id="PS00061">
    <property type="entry name" value="ADH_SHORT"/>
    <property type="match status" value="1"/>
</dbReference>
<comment type="similarity">
    <text evidence="1">Belongs to the short-chain dehydrogenases/reductases (SDR) family.</text>
</comment>
<dbReference type="PANTHER" id="PTHR24321">
    <property type="entry name" value="DEHYDROGENASES, SHORT CHAIN"/>
    <property type="match status" value="1"/>
</dbReference>
<dbReference type="PRINTS" id="PR00080">
    <property type="entry name" value="SDRFAMILY"/>
</dbReference>
<protein>
    <submittedName>
        <fullName evidence="3">SDR family oxidoreductase</fullName>
    </submittedName>
</protein>
<name>A0ABU7L9T0_9NOCA</name>
<organism evidence="3 4">
    <name type="scientific">Rhodococcus artemisiae</name>
    <dbReference type="NCBI Taxonomy" id="714159"/>
    <lineage>
        <taxon>Bacteria</taxon>
        <taxon>Bacillati</taxon>
        <taxon>Actinomycetota</taxon>
        <taxon>Actinomycetes</taxon>
        <taxon>Mycobacteriales</taxon>
        <taxon>Nocardiaceae</taxon>
        <taxon>Rhodococcus</taxon>
    </lineage>
</organism>
<dbReference type="SUPFAM" id="SSF51735">
    <property type="entry name" value="NAD(P)-binding Rossmann-fold domains"/>
    <property type="match status" value="1"/>
</dbReference>
<evidence type="ECO:0000313" key="4">
    <source>
        <dbReference type="Proteomes" id="UP001336020"/>
    </source>
</evidence>
<gene>
    <name evidence="3" type="ORF">Q7514_12330</name>
</gene>
<dbReference type="Pfam" id="PF13561">
    <property type="entry name" value="adh_short_C2"/>
    <property type="match status" value="1"/>
</dbReference>
<comment type="caution">
    <text evidence="3">The sequence shown here is derived from an EMBL/GenBank/DDBJ whole genome shotgun (WGS) entry which is preliminary data.</text>
</comment>
<dbReference type="InterPro" id="IPR036291">
    <property type="entry name" value="NAD(P)-bd_dom_sf"/>
</dbReference>
<evidence type="ECO:0000313" key="3">
    <source>
        <dbReference type="EMBL" id="MEE2058307.1"/>
    </source>
</evidence>
<reference evidence="3 4" key="1">
    <citation type="submission" date="2023-07" db="EMBL/GenBank/DDBJ databases">
        <authorList>
            <person name="Girao M."/>
            <person name="Carvalho M.F."/>
        </authorList>
    </citation>
    <scope>NUCLEOTIDE SEQUENCE [LARGE SCALE GENOMIC DNA]</scope>
    <source>
        <strain evidence="3 4">YIM65754</strain>
    </source>
</reference>
<accession>A0ABU7L9T0</accession>
<dbReference type="PRINTS" id="PR00081">
    <property type="entry name" value="GDHRDH"/>
</dbReference>
<proteinExistence type="inferred from homology"/>